<dbReference type="Pfam" id="PF13927">
    <property type="entry name" value="Ig_3"/>
    <property type="match status" value="1"/>
</dbReference>
<evidence type="ECO:0000313" key="3">
    <source>
        <dbReference type="Proteomes" id="UP000092445"/>
    </source>
</evidence>
<evidence type="ECO:0000313" key="2">
    <source>
        <dbReference type="EnsemblMetazoa" id="GPAI041507-PA"/>
    </source>
</evidence>
<dbReference type="Proteomes" id="UP000092445">
    <property type="component" value="Unassembled WGS sequence"/>
</dbReference>
<evidence type="ECO:0000259" key="1">
    <source>
        <dbReference type="PROSITE" id="PS50835"/>
    </source>
</evidence>
<dbReference type="Gene3D" id="2.60.40.10">
    <property type="entry name" value="Immunoglobulins"/>
    <property type="match status" value="2"/>
</dbReference>
<name>A0A1B0ACS8_GLOPL</name>
<protein>
    <submittedName>
        <fullName evidence="2">Ig-like domain-containing protein</fullName>
    </submittedName>
</protein>
<dbReference type="AlphaFoldDB" id="A0A1B0ACS8"/>
<dbReference type="SUPFAM" id="SSF48726">
    <property type="entry name" value="Immunoglobulin"/>
    <property type="match status" value="2"/>
</dbReference>
<feature type="domain" description="Ig-like" evidence="1">
    <location>
        <begin position="300"/>
        <end position="399"/>
    </location>
</feature>
<dbReference type="SMART" id="SM00409">
    <property type="entry name" value="IG"/>
    <property type="match status" value="2"/>
</dbReference>
<dbReference type="STRING" id="7398.A0A1B0ACS8"/>
<dbReference type="InterPro" id="IPR007110">
    <property type="entry name" value="Ig-like_dom"/>
</dbReference>
<dbReference type="InterPro" id="IPR003599">
    <property type="entry name" value="Ig_sub"/>
</dbReference>
<dbReference type="InterPro" id="IPR036179">
    <property type="entry name" value="Ig-like_dom_sf"/>
</dbReference>
<reference evidence="3" key="1">
    <citation type="submission" date="2014-03" db="EMBL/GenBank/DDBJ databases">
        <authorList>
            <person name="Aksoy S."/>
            <person name="Warren W."/>
            <person name="Wilson R.K."/>
        </authorList>
    </citation>
    <scope>NUCLEOTIDE SEQUENCE [LARGE SCALE GENOMIC DNA]</scope>
    <source>
        <strain evidence="3">IAEA</strain>
    </source>
</reference>
<dbReference type="PANTHER" id="PTHR23278:SF2">
    <property type="entry name" value="SIDESTEP V, ISOFORM B"/>
    <property type="match status" value="1"/>
</dbReference>
<reference evidence="2" key="2">
    <citation type="submission" date="2020-05" db="UniProtKB">
        <authorList>
            <consortium name="EnsemblMetazoa"/>
        </authorList>
    </citation>
    <scope>IDENTIFICATION</scope>
    <source>
        <strain evidence="2">IAEA</strain>
    </source>
</reference>
<keyword evidence="3" id="KW-1185">Reference proteome</keyword>
<sequence length="426" mass="48242">MYQQANHMELVRLLHAKSPLSEVQTAVGLEVALPCDLMPNNMMADKVQLVIWYREGTDKPIYTVCKQVVLPLDSKEKAIVKPYYRAWQALKTVVDKNNFEHNLAIYDVIVVLQLIFNLQSSSYLSLVAVYATIQTLIHEIQSVSLIPFIASSFRMVMWNYANQEQQQLTLNFDESEGKEQFTRTSVADCKTGTDTLYSMFIMVQSFVKLSKLFLLASVKTEHLRRSLKFDARGRSLHQAIPWADENIFKNKAHFYYDSNPPALRVKNIQTSDAGLYKCRVDFHKSPTRNWRINVTVLVPPKNLAILDHQGAEVRDQKAGPYLEGDSINLTCLSSGGIPPPRVSWWREHALVDDSFQVLPDGTVRNVLHLKNISRKDLLTIYTCQASNGHVVAALTKKVMLDMNCKFIGLAPISLTGQLKPSTPDTV</sequence>
<organism evidence="2 3">
    <name type="scientific">Glossina pallidipes</name>
    <name type="common">Tsetse fly</name>
    <dbReference type="NCBI Taxonomy" id="7398"/>
    <lineage>
        <taxon>Eukaryota</taxon>
        <taxon>Metazoa</taxon>
        <taxon>Ecdysozoa</taxon>
        <taxon>Arthropoda</taxon>
        <taxon>Hexapoda</taxon>
        <taxon>Insecta</taxon>
        <taxon>Pterygota</taxon>
        <taxon>Neoptera</taxon>
        <taxon>Endopterygota</taxon>
        <taxon>Diptera</taxon>
        <taxon>Brachycera</taxon>
        <taxon>Muscomorpha</taxon>
        <taxon>Hippoboscoidea</taxon>
        <taxon>Glossinidae</taxon>
        <taxon>Glossina</taxon>
    </lineage>
</organism>
<dbReference type="PANTHER" id="PTHR23278">
    <property type="entry name" value="SIDESTEP PROTEIN"/>
    <property type="match status" value="1"/>
</dbReference>
<dbReference type="PROSITE" id="PS50835">
    <property type="entry name" value="IG_LIKE"/>
    <property type="match status" value="1"/>
</dbReference>
<dbReference type="EnsemblMetazoa" id="GPAI041507-RA">
    <property type="protein sequence ID" value="GPAI041507-PA"/>
    <property type="gene ID" value="GPAI041507"/>
</dbReference>
<proteinExistence type="predicted"/>
<accession>A0A1B0ACS8</accession>
<dbReference type="VEuPathDB" id="VectorBase:GPAI041507"/>
<dbReference type="InterPro" id="IPR013783">
    <property type="entry name" value="Ig-like_fold"/>
</dbReference>